<dbReference type="InterPro" id="IPR021375">
    <property type="entry name" value="DUF2997"/>
</dbReference>
<accession>A0A517Y492</accession>
<dbReference type="RefSeq" id="WP_145083052.1">
    <property type="nucleotide sequence ID" value="NZ_CP036274.1"/>
</dbReference>
<name>A0A517Y492_9BACT</name>
<gene>
    <name evidence="1" type="ORF">ETAA8_00130</name>
</gene>
<dbReference type="PROSITE" id="PS51257">
    <property type="entry name" value="PROKAR_LIPOPROTEIN"/>
    <property type="match status" value="1"/>
</dbReference>
<dbReference type="Proteomes" id="UP000315017">
    <property type="component" value="Chromosome"/>
</dbReference>
<dbReference type="AlphaFoldDB" id="A0A517Y492"/>
<evidence type="ECO:0000313" key="1">
    <source>
        <dbReference type="EMBL" id="QDU24952.1"/>
    </source>
</evidence>
<reference evidence="1 2" key="1">
    <citation type="submission" date="2019-02" db="EMBL/GenBank/DDBJ databases">
        <title>Deep-cultivation of Planctomycetes and their phenomic and genomic characterization uncovers novel biology.</title>
        <authorList>
            <person name="Wiegand S."/>
            <person name="Jogler M."/>
            <person name="Boedeker C."/>
            <person name="Pinto D."/>
            <person name="Vollmers J."/>
            <person name="Rivas-Marin E."/>
            <person name="Kohn T."/>
            <person name="Peeters S.H."/>
            <person name="Heuer A."/>
            <person name="Rast P."/>
            <person name="Oberbeckmann S."/>
            <person name="Bunk B."/>
            <person name="Jeske O."/>
            <person name="Meyerdierks A."/>
            <person name="Storesund J.E."/>
            <person name="Kallscheuer N."/>
            <person name="Luecker S."/>
            <person name="Lage O.M."/>
            <person name="Pohl T."/>
            <person name="Merkel B.J."/>
            <person name="Hornburger P."/>
            <person name="Mueller R.-W."/>
            <person name="Bruemmer F."/>
            <person name="Labrenz M."/>
            <person name="Spormann A.M."/>
            <person name="Op den Camp H."/>
            <person name="Overmann J."/>
            <person name="Amann R."/>
            <person name="Jetten M.S.M."/>
            <person name="Mascher T."/>
            <person name="Medema M.H."/>
            <person name="Devos D.P."/>
            <person name="Kaster A.-K."/>
            <person name="Ovreas L."/>
            <person name="Rohde M."/>
            <person name="Galperin M.Y."/>
            <person name="Jogler C."/>
        </authorList>
    </citation>
    <scope>NUCLEOTIDE SEQUENCE [LARGE SCALE GENOMIC DNA]</scope>
    <source>
        <strain evidence="1 2">ETA_A8</strain>
    </source>
</reference>
<dbReference type="Pfam" id="PF11211">
    <property type="entry name" value="DUF2997"/>
    <property type="match status" value="1"/>
</dbReference>
<sequence length="70" mass="7419">MTSPGFKTIEIIVSPTGATTVVTHGFTGAACQEASRFLEQALGARLSEQRTSAFYEATPTTAVLERQEGV</sequence>
<protein>
    <recommendedName>
        <fullName evidence="3">DUF2997 domain-containing protein</fullName>
    </recommendedName>
</protein>
<evidence type="ECO:0000313" key="2">
    <source>
        <dbReference type="Proteomes" id="UP000315017"/>
    </source>
</evidence>
<keyword evidence="2" id="KW-1185">Reference proteome</keyword>
<dbReference type="KEGG" id="aagg:ETAA8_00130"/>
<dbReference type="OrthoDB" id="288620at2"/>
<organism evidence="1 2">
    <name type="scientific">Anatilimnocola aggregata</name>
    <dbReference type="NCBI Taxonomy" id="2528021"/>
    <lineage>
        <taxon>Bacteria</taxon>
        <taxon>Pseudomonadati</taxon>
        <taxon>Planctomycetota</taxon>
        <taxon>Planctomycetia</taxon>
        <taxon>Pirellulales</taxon>
        <taxon>Pirellulaceae</taxon>
        <taxon>Anatilimnocola</taxon>
    </lineage>
</organism>
<evidence type="ECO:0008006" key="3">
    <source>
        <dbReference type="Google" id="ProtNLM"/>
    </source>
</evidence>
<proteinExistence type="predicted"/>
<dbReference type="EMBL" id="CP036274">
    <property type="protein sequence ID" value="QDU24952.1"/>
    <property type="molecule type" value="Genomic_DNA"/>
</dbReference>